<evidence type="ECO:0000256" key="7">
    <source>
        <dbReference type="ARBA" id="ARBA00025795"/>
    </source>
</evidence>
<comment type="similarity">
    <text evidence="7">Belongs to the chloroperoxidase family.</text>
</comment>
<evidence type="ECO:0000256" key="1">
    <source>
        <dbReference type="ARBA" id="ARBA00001970"/>
    </source>
</evidence>
<evidence type="ECO:0000256" key="2">
    <source>
        <dbReference type="ARBA" id="ARBA00022559"/>
    </source>
</evidence>
<dbReference type="KEGG" id="tasa:A1Q1_06821"/>
<name>J6F9L8_TRIAS</name>
<reference evidence="10 11" key="1">
    <citation type="journal article" date="2012" name="Eukaryot. Cell">
        <title>Draft genome sequence of CBS 2479, the standard type strain of Trichosporon asahii.</title>
        <authorList>
            <person name="Yang R.Y."/>
            <person name="Li H.T."/>
            <person name="Zhu H."/>
            <person name="Zhou G.P."/>
            <person name="Wang M."/>
            <person name="Wang L."/>
        </authorList>
    </citation>
    <scope>NUCLEOTIDE SEQUENCE [LARGE SCALE GENOMIC DNA]</scope>
    <source>
        <strain evidence="11">ATCC 90039 / CBS 2479 / JCM 2466 / KCTC 7840 / NCYC 2677 / UAMH 7654</strain>
    </source>
</reference>
<evidence type="ECO:0000259" key="9">
    <source>
        <dbReference type="PROSITE" id="PS51405"/>
    </source>
</evidence>
<comment type="caution">
    <text evidence="10">The sequence shown here is derived from an EMBL/GenBank/DDBJ whole genome shotgun (WGS) entry which is preliminary data.</text>
</comment>
<dbReference type="AlphaFoldDB" id="J6F9L8"/>
<evidence type="ECO:0000256" key="8">
    <source>
        <dbReference type="SAM" id="SignalP"/>
    </source>
</evidence>
<dbReference type="PROSITE" id="PS51405">
    <property type="entry name" value="HEME_HALOPEROXIDASE"/>
    <property type="match status" value="1"/>
</dbReference>
<dbReference type="OrthoDB" id="2594004at2759"/>
<evidence type="ECO:0000313" key="10">
    <source>
        <dbReference type="EMBL" id="EJT51952.1"/>
    </source>
</evidence>
<dbReference type="InterPro" id="IPR000028">
    <property type="entry name" value="Chloroperoxidase"/>
</dbReference>
<dbReference type="PANTHER" id="PTHR33577">
    <property type="entry name" value="STERIGMATOCYSTIN BIOSYNTHESIS PEROXIDASE STCC-RELATED"/>
    <property type="match status" value="1"/>
</dbReference>
<keyword evidence="5" id="KW-0560">Oxidoreductase</keyword>
<evidence type="ECO:0000256" key="6">
    <source>
        <dbReference type="ARBA" id="ARBA00023004"/>
    </source>
</evidence>
<dbReference type="PANTHER" id="PTHR33577:SF16">
    <property type="entry name" value="HEME HALOPEROXIDASE FAMILY PROFILE DOMAIN-CONTAINING PROTEIN"/>
    <property type="match status" value="1"/>
</dbReference>
<protein>
    <recommendedName>
        <fullName evidence="9">Heme haloperoxidase family profile domain-containing protein</fullName>
    </recommendedName>
</protein>
<feature type="signal peptide" evidence="8">
    <location>
        <begin position="1"/>
        <end position="16"/>
    </location>
</feature>
<dbReference type="EMBL" id="ALBS01000039">
    <property type="protein sequence ID" value="EJT51952.1"/>
    <property type="molecule type" value="Genomic_DNA"/>
</dbReference>
<dbReference type="SUPFAM" id="SSF47571">
    <property type="entry name" value="Cloroperoxidase"/>
    <property type="match status" value="1"/>
</dbReference>
<comment type="cofactor">
    <cofactor evidence="1">
        <name>heme b</name>
        <dbReference type="ChEBI" id="CHEBI:60344"/>
    </cofactor>
</comment>
<evidence type="ECO:0000256" key="5">
    <source>
        <dbReference type="ARBA" id="ARBA00023002"/>
    </source>
</evidence>
<keyword evidence="4" id="KW-0479">Metal-binding</keyword>
<evidence type="ECO:0000256" key="4">
    <source>
        <dbReference type="ARBA" id="ARBA00022723"/>
    </source>
</evidence>
<dbReference type="GO" id="GO:0004601">
    <property type="term" value="F:peroxidase activity"/>
    <property type="evidence" value="ECO:0007669"/>
    <property type="project" value="UniProtKB-KW"/>
</dbReference>
<proteinExistence type="inferred from homology"/>
<evidence type="ECO:0000313" key="11">
    <source>
        <dbReference type="Proteomes" id="UP000002748"/>
    </source>
</evidence>
<dbReference type="GO" id="GO:0046872">
    <property type="term" value="F:metal ion binding"/>
    <property type="evidence" value="ECO:0007669"/>
    <property type="project" value="UniProtKB-KW"/>
</dbReference>
<dbReference type="Pfam" id="PF01328">
    <property type="entry name" value="Peroxidase_2"/>
    <property type="match status" value="1"/>
</dbReference>
<evidence type="ECO:0000256" key="3">
    <source>
        <dbReference type="ARBA" id="ARBA00022617"/>
    </source>
</evidence>
<dbReference type="RefSeq" id="XP_014182545.1">
    <property type="nucleotide sequence ID" value="XM_014327070.1"/>
</dbReference>
<keyword evidence="8" id="KW-0732">Signal</keyword>
<feature type="chain" id="PRO_5003788160" description="Heme haloperoxidase family profile domain-containing protein" evidence="8">
    <location>
        <begin position="17"/>
        <end position="418"/>
    </location>
</feature>
<feature type="domain" description="Heme haloperoxidase family profile" evidence="9">
    <location>
        <begin position="129"/>
        <end position="345"/>
    </location>
</feature>
<organism evidence="10 11">
    <name type="scientific">Trichosporon asahii var. asahii (strain ATCC 90039 / CBS 2479 / JCM 2466 / KCTC 7840 / NBRC 103889/ NCYC 2677 / UAMH 7654)</name>
    <name type="common">Yeast</name>
    <dbReference type="NCBI Taxonomy" id="1186058"/>
    <lineage>
        <taxon>Eukaryota</taxon>
        <taxon>Fungi</taxon>
        <taxon>Dikarya</taxon>
        <taxon>Basidiomycota</taxon>
        <taxon>Agaricomycotina</taxon>
        <taxon>Tremellomycetes</taxon>
        <taxon>Trichosporonales</taxon>
        <taxon>Trichosporonaceae</taxon>
        <taxon>Trichosporon</taxon>
    </lineage>
</organism>
<gene>
    <name evidence="10" type="ORF">A1Q1_06821</name>
</gene>
<keyword evidence="2" id="KW-0575">Peroxidase</keyword>
<dbReference type="Proteomes" id="UP000002748">
    <property type="component" value="Unassembled WGS sequence"/>
</dbReference>
<dbReference type="VEuPathDB" id="FungiDB:A1Q1_06821"/>
<keyword evidence="6" id="KW-0408">Iron</keyword>
<dbReference type="Gene3D" id="1.10.489.10">
    <property type="entry name" value="Chloroperoxidase-like"/>
    <property type="match status" value="1"/>
</dbReference>
<dbReference type="InterPro" id="IPR036851">
    <property type="entry name" value="Chloroperoxidase-like_sf"/>
</dbReference>
<dbReference type="GeneID" id="25990333"/>
<dbReference type="HOGENOM" id="CLU_054441_0_0_1"/>
<accession>J6F9L8</accession>
<keyword evidence="3" id="KW-0349">Heme</keyword>
<sequence>MLSSVQLVLLATSVSAYPWVADAVEGRPLDERSLSGFWDTLRLGAKDISQSLGGVLKAQNDGKMKALGGEIKKGVDWIYAQANATEGFEGWPKPSLLDKSAADLSQELIYQTYNLDRVSNPPIWPIADEGHPYVAPGPGDVRGPCPGLNTLANHGYLPHNGIVSPDQLVRAVWEALSMSPDLGAILTVAGFVFKGDIDTMKLSIGGQVRGAGVGLSQHGTIEGDGSVTREDSALGDHVKVSQQRLQTYYGEIAKYGTNGYDINPTVCAESRYRAYQDSVQNNPAVDFSSTRHLIAYAESGFAMEVFRGANVSCTAETIDWFFNKEQFPPGWRRRNTPVTATEMIAWGMLFNKIKPTEPVRGLGIKGHPVKAGSSFLSEGTVKSNIEKFSGGLIKAVPKAMKYMAEALGQSGPLAGLDG</sequence>